<dbReference type="InterPro" id="IPR001667">
    <property type="entry name" value="DDH_dom"/>
</dbReference>
<dbReference type="InterPro" id="IPR038763">
    <property type="entry name" value="DHH_sf"/>
</dbReference>
<dbReference type="EMBL" id="CP034726">
    <property type="protein sequence ID" value="QBP18469.1"/>
    <property type="molecule type" value="Genomic_DNA"/>
</dbReference>
<dbReference type="Proteomes" id="UP000294321">
    <property type="component" value="Chromosome"/>
</dbReference>
<gene>
    <name evidence="3" type="ORF">ELX58_04820</name>
</gene>
<feature type="domain" description="DHHA1" evidence="2">
    <location>
        <begin position="247"/>
        <end position="314"/>
    </location>
</feature>
<accession>A0A4V1ALR0</accession>
<evidence type="ECO:0000259" key="2">
    <source>
        <dbReference type="Pfam" id="PF02272"/>
    </source>
</evidence>
<dbReference type="InterPro" id="IPR051319">
    <property type="entry name" value="Oligoribo/pAp-PDE_c-di-AMP_PDE"/>
</dbReference>
<keyword evidence="4" id="KW-1185">Reference proteome</keyword>
<reference evidence="4" key="1">
    <citation type="submission" date="2018-12" db="EMBL/GenBank/DDBJ databases">
        <title>A new species of lactobacillus.</title>
        <authorList>
            <person name="Jian Y."/>
            <person name="Xin L."/>
            <person name="Hong Z.J."/>
            <person name="Ming L.Z."/>
            <person name="Hong X.Z."/>
        </authorList>
    </citation>
    <scope>NUCLEOTIDE SEQUENCE [LARGE SCALE GENOMIC DNA]</scope>
    <source>
        <strain evidence="4">HSLZ-75</strain>
    </source>
</reference>
<organism evidence="3 4">
    <name type="scientific">Acetilactobacillus jinshanensis</name>
    <dbReference type="NCBI Taxonomy" id="1720083"/>
    <lineage>
        <taxon>Bacteria</taxon>
        <taxon>Bacillati</taxon>
        <taxon>Bacillota</taxon>
        <taxon>Bacilli</taxon>
        <taxon>Lactobacillales</taxon>
        <taxon>Lactobacillaceae</taxon>
        <taxon>Acetilactobacillus</taxon>
    </lineage>
</organism>
<evidence type="ECO:0000313" key="4">
    <source>
        <dbReference type="Proteomes" id="UP000294321"/>
    </source>
</evidence>
<evidence type="ECO:0000313" key="3">
    <source>
        <dbReference type="EMBL" id="QBP18469.1"/>
    </source>
</evidence>
<dbReference type="PANTHER" id="PTHR47618:SF1">
    <property type="entry name" value="BIFUNCTIONAL OLIGORIBONUCLEASE AND PAP PHOSPHATASE NRNA"/>
    <property type="match status" value="1"/>
</dbReference>
<dbReference type="KEGG" id="lji:ELX58_04820"/>
<dbReference type="RefSeq" id="WP_133442028.1">
    <property type="nucleotide sequence ID" value="NZ_CP034726.1"/>
</dbReference>
<protein>
    <submittedName>
        <fullName evidence="3">Bifunctional oligoribonuclease/PAP phosphatase NrnA</fullName>
    </submittedName>
</protein>
<dbReference type="OrthoDB" id="9803668at2"/>
<proteinExistence type="predicted"/>
<sequence length="321" mass="36025">MTTEQTIQKIIKAIQSYSTIILHRHTDPDPDAYGSQMGLGEIIKHTFPGKHVYCVGKDDLGLSWLGKTDKIKDDVYKDALVIVTDTANRPRVDDQRYNRGKMLIKIDHHPDVDHYGKLSWVKPEASSASEMIYDICAASHGKLKMNDKAAELLYAGIIGDTGRFMFPCTTSHTFNVVAKLAQYKFSMNQVNQNECVVSLPIERLYGDLQEHMPVFDNGTAYYIITQKMMKKYHVNDNEFISKNLPGNVKGIVAWAVFTEQSDGSFKVSLRSHKPSIDHLAAKYNGGGHPLASGAKVANMDQVKSVIKDLKQLVQKYQDSKK</sequence>
<dbReference type="InterPro" id="IPR003156">
    <property type="entry name" value="DHHA1_dom"/>
</dbReference>
<dbReference type="GO" id="GO:0003676">
    <property type="term" value="F:nucleic acid binding"/>
    <property type="evidence" value="ECO:0007669"/>
    <property type="project" value="InterPro"/>
</dbReference>
<dbReference type="AlphaFoldDB" id="A0A4V1ALR0"/>
<dbReference type="Pfam" id="PF01368">
    <property type="entry name" value="DHH"/>
    <property type="match status" value="1"/>
</dbReference>
<feature type="domain" description="DDH" evidence="1">
    <location>
        <begin position="20"/>
        <end position="157"/>
    </location>
</feature>
<dbReference type="PANTHER" id="PTHR47618">
    <property type="entry name" value="BIFUNCTIONAL OLIGORIBONUCLEASE AND PAP PHOSPHATASE NRNA"/>
    <property type="match status" value="1"/>
</dbReference>
<name>A0A4V1ALR0_9LACO</name>
<dbReference type="SUPFAM" id="SSF64182">
    <property type="entry name" value="DHH phosphoesterases"/>
    <property type="match status" value="1"/>
</dbReference>
<dbReference type="Pfam" id="PF02272">
    <property type="entry name" value="DHHA1"/>
    <property type="match status" value="1"/>
</dbReference>
<dbReference type="Gene3D" id="3.90.1640.10">
    <property type="entry name" value="inorganic pyrophosphatase (n-terminal core)"/>
    <property type="match status" value="1"/>
</dbReference>
<dbReference type="Gene3D" id="3.10.310.30">
    <property type="match status" value="1"/>
</dbReference>
<evidence type="ECO:0000259" key="1">
    <source>
        <dbReference type="Pfam" id="PF01368"/>
    </source>
</evidence>